<keyword evidence="5" id="KW-1185">Reference proteome</keyword>
<dbReference type="RefSeq" id="WP_088465884.1">
    <property type="nucleotide sequence ID" value="NZ_NIRR01000049.1"/>
</dbReference>
<protein>
    <submittedName>
        <fullName evidence="4">DDE endonuclease</fullName>
    </submittedName>
</protein>
<comment type="cofactor">
    <cofactor evidence="1">
        <name>a divalent metal cation</name>
        <dbReference type="ChEBI" id="CHEBI:60240"/>
    </cofactor>
</comment>
<accession>A0A246FGM1</accession>
<comment type="caution">
    <text evidence="4">The sequence shown here is derived from an EMBL/GenBank/DDBJ whole genome shotgun (WGS) entry which is preliminary data.</text>
</comment>
<evidence type="ECO:0000256" key="1">
    <source>
        <dbReference type="ARBA" id="ARBA00001968"/>
    </source>
</evidence>
<keyword evidence="4" id="KW-0255">Endonuclease</keyword>
<sequence>MTLCDATQYVHYLSPTEGGCCHDKRLADEYALGLPAGSVLRQDLGLLGHAPAGVLVEMPHKKPPKQELTFAQRLYNQLLSPLRVVIEHAHSGIKRLRMVQDTLRLRGEWRRDTVMVVACGLHNLRVRSALRAYAPDKLTNQVE</sequence>
<name>A0A246FGM1_9BACT</name>
<evidence type="ECO:0000313" key="4">
    <source>
        <dbReference type="EMBL" id="OWP61671.1"/>
    </source>
</evidence>
<dbReference type="Pfam" id="PF13359">
    <property type="entry name" value="DDE_Tnp_4"/>
    <property type="match status" value="1"/>
</dbReference>
<evidence type="ECO:0000313" key="5">
    <source>
        <dbReference type="Proteomes" id="UP000197277"/>
    </source>
</evidence>
<dbReference type="OrthoDB" id="517619at2"/>
<dbReference type="GO" id="GO:0004519">
    <property type="term" value="F:endonuclease activity"/>
    <property type="evidence" value="ECO:0007669"/>
    <property type="project" value="UniProtKB-KW"/>
</dbReference>
<dbReference type="AlphaFoldDB" id="A0A246FGM1"/>
<organism evidence="4 5">
    <name type="scientific">Hymenobacter amundsenii</name>
    <dbReference type="NCBI Taxonomy" id="2006685"/>
    <lineage>
        <taxon>Bacteria</taxon>
        <taxon>Pseudomonadati</taxon>
        <taxon>Bacteroidota</taxon>
        <taxon>Cytophagia</taxon>
        <taxon>Cytophagales</taxon>
        <taxon>Hymenobacteraceae</taxon>
        <taxon>Hymenobacter</taxon>
    </lineage>
</organism>
<evidence type="ECO:0000259" key="3">
    <source>
        <dbReference type="Pfam" id="PF13359"/>
    </source>
</evidence>
<gene>
    <name evidence="4" type="ORF">CDA63_18175</name>
</gene>
<proteinExistence type="predicted"/>
<dbReference type="GO" id="GO:0046872">
    <property type="term" value="F:metal ion binding"/>
    <property type="evidence" value="ECO:0007669"/>
    <property type="project" value="UniProtKB-KW"/>
</dbReference>
<dbReference type="EMBL" id="NIRR01000049">
    <property type="protein sequence ID" value="OWP61671.1"/>
    <property type="molecule type" value="Genomic_DNA"/>
</dbReference>
<reference evidence="4 5" key="1">
    <citation type="submission" date="2017-06" db="EMBL/GenBank/DDBJ databases">
        <title>Hymenobacter amundsenii sp. nov. isolated from regoliths in Antarctica.</title>
        <authorList>
            <person name="Sedlacek I."/>
            <person name="Kralova S."/>
            <person name="Pantucek R."/>
            <person name="Svec P."/>
            <person name="Holochova P."/>
            <person name="Stankova E."/>
            <person name="Vrbovska V."/>
            <person name="Busse H.-J."/>
        </authorList>
    </citation>
    <scope>NUCLEOTIDE SEQUENCE [LARGE SCALE GENOMIC DNA]</scope>
    <source>
        <strain evidence="4 5">CCM 8682</strain>
    </source>
</reference>
<evidence type="ECO:0000256" key="2">
    <source>
        <dbReference type="ARBA" id="ARBA00022723"/>
    </source>
</evidence>
<keyword evidence="4" id="KW-0540">Nuclease</keyword>
<dbReference type="Proteomes" id="UP000197277">
    <property type="component" value="Unassembled WGS sequence"/>
</dbReference>
<keyword evidence="2" id="KW-0479">Metal-binding</keyword>
<dbReference type="InterPro" id="IPR027806">
    <property type="entry name" value="HARBI1_dom"/>
</dbReference>
<keyword evidence="4" id="KW-0378">Hydrolase</keyword>
<feature type="domain" description="DDE Tnp4" evidence="3">
    <location>
        <begin position="3"/>
        <end position="123"/>
    </location>
</feature>